<evidence type="ECO:0000313" key="1">
    <source>
        <dbReference type="EMBL" id="VDM51575.1"/>
    </source>
</evidence>
<reference evidence="3" key="1">
    <citation type="submission" date="2016-06" db="UniProtKB">
        <authorList>
            <consortium name="WormBaseParasite"/>
        </authorList>
    </citation>
    <scope>IDENTIFICATION</scope>
</reference>
<proteinExistence type="predicted"/>
<name>A0A183VHN4_TOXCA</name>
<reference evidence="1 2" key="2">
    <citation type="submission" date="2018-11" db="EMBL/GenBank/DDBJ databases">
        <authorList>
            <consortium name="Pathogen Informatics"/>
        </authorList>
    </citation>
    <scope>NUCLEOTIDE SEQUENCE [LARGE SCALE GENOMIC DNA]</scope>
</reference>
<dbReference type="WBParaSite" id="TCNE_0002025801-mRNA-1">
    <property type="protein sequence ID" value="TCNE_0002025801-mRNA-1"/>
    <property type="gene ID" value="TCNE_0002025801"/>
</dbReference>
<dbReference type="AlphaFoldDB" id="A0A183VHN4"/>
<evidence type="ECO:0000313" key="2">
    <source>
        <dbReference type="Proteomes" id="UP000050794"/>
    </source>
</evidence>
<sequence>MTTATTVTLNASQLSHDVNNGARTNSIIPAIVHARMASCQQVCMHQWRDINDGARTKGMLFTIAPARMTRCQQWRTHQRLDINEGARTNGLMSITVRAPVA</sequence>
<dbReference type="Proteomes" id="UP000050794">
    <property type="component" value="Unassembled WGS sequence"/>
</dbReference>
<keyword evidence="2" id="KW-1185">Reference proteome</keyword>
<accession>A0A183VHN4</accession>
<evidence type="ECO:0000313" key="3">
    <source>
        <dbReference type="WBParaSite" id="TCNE_0002025801-mRNA-1"/>
    </source>
</evidence>
<gene>
    <name evidence="1" type="ORF">TCNE_LOCUS20254</name>
</gene>
<organism evidence="2 3">
    <name type="scientific">Toxocara canis</name>
    <name type="common">Canine roundworm</name>
    <dbReference type="NCBI Taxonomy" id="6265"/>
    <lineage>
        <taxon>Eukaryota</taxon>
        <taxon>Metazoa</taxon>
        <taxon>Ecdysozoa</taxon>
        <taxon>Nematoda</taxon>
        <taxon>Chromadorea</taxon>
        <taxon>Rhabditida</taxon>
        <taxon>Spirurina</taxon>
        <taxon>Ascaridomorpha</taxon>
        <taxon>Ascaridoidea</taxon>
        <taxon>Toxocaridae</taxon>
        <taxon>Toxocara</taxon>
    </lineage>
</organism>
<protein>
    <submittedName>
        <fullName evidence="1 3">Uncharacterized protein</fullName>
    </submittedName>
</protein>
<dbReference type="EMBL" id="UYWY01028946">
    <property type="protein sequence ID" value="VDM51575.1"/>
    <property type="molecule type" value="Genomic_DNA"/>
</dbReference>